<keyword evidence="3" id="KW-1185">Reference proteome</keyword>
<sequence length="119" mass="13421">MSATLNERRTIACPRCGSAVRIPLFWIAGIEGIFRCKSCGLAFKTGYKAGAALSATGLVLSLCTVQLLVYLLGSYSLLLGLALIVPLWLFYGFHLRKRYMLYRVRRRMRRNTDDEQRAA</sequence>
<gene>
    <name evidence="2" type="ORF">NQ491_00815</name>
</gene>
<accession>A0ABY5V147</accession>
<dbReference type="GeneID" id="82890231"/>
<name>A0ABY5V147_9BACT</name>
<feature type="transmembrane region" description="Helical" evidence="1">
    <location>
        <begin position="77"/>
        <end position="95"/>
    </location>
</feature>
<protein>
    <submittedName>
        <fullName evidence="2">Uncharacterized protein</fullName>
    </submittedName>
</protein>
<dbReference type="RefSeq" id="WP_019245262.1">
    <property type="nucleotide sequence ID" value="NZ_CAPH01000006.1"/>
</dbReference>
<organism evidence="2 3">
    <name type="scientific">Alistipes ihumii AP11</name>
    <dbReference type="NCBI Taxonomy" id="1211813"/>
    <lineage>
        <taxon>Bacteria</taxon>
        <taxon>Pseudomonadati</taxon>
        <taxon>Bacteroidota</taxon>
        <taxon>Bacteroidia</taxon>
        <taxon>Bacteroidales</taxon>
        <taxon>Rikenellaceae</taxon>
        <taxon>Alistipes</taxon>
    </lineage>
</organism>
<feature type="transmembrane region" description="Helical" evidence="1">
    <location>
        <begin position="51"/>
        <end position="71"/>
    </location>
</feature>
<evidence type="ECO:0000313" key="2">
    <source>
        <dbReference type="EMBL" id="UWN57349.1"/>
    </source>
</evidence>
<dbReference type="Proteomes" id="UP001059295">
    <property type="component" value="Chromosome"/>
</dbReference>
<evidence type="ECO:0000313" key="3">
    <source>
        <dbReference type="Proteomes" id="UP001059295"/>
    </source>
</evidence>
<evidence type="ECO:0000256" key="1">
    <source>
        <dbReference type="SAM" id="Phobius"/>
    </source>
</evidence>
<proteinExistence type="predicted"/>
<dbReference type="EMBL" id="CP102294">
    <property type="protein sequence ID" value="UWN57349.1"/>
    <property type="molecule type" value="Genomic_DNA"/>
</dbReference>
<reference evidence="2" key="1">
    <citation type="journal article" date="2022" name="Cell">
        <title>Design, construction, and in vivo augmentation of a complex gut microbiome.</title>
        <authorList>
            <person name="Cheng A.G."/>
            <person name="Ho P.Y."/>
            <person name="Aranda-Diaz A."/>
            <person name="Jain S."/>
            <person name="Yu F.B."/>
            <person name="Meng X."/>
            <person name="Wang M."/>
            <person name="Iakiviak M."/>
            <person name="Nagashima K."/>
            <person name="Zhao A."/>
            <person name="Murugkar P."/>
            <person name="Patil A."/>
            <person name="Atabakhsh K."/>
            <person name="Weakley A."/>
            <person name="Yan J."/>
            <person name="Brumbaugh A.R."/>
            <person name="Higginbottom S."/>
            <person name="Dimas A."/>
            <person name="Shiver A.L."/>
            <person name="Deutschbauer A."/>
            <person name="Neff N."/>
            <person name="Sonnenburg J.L."/>
            <person name="Huang K.C."/>
            <person name="Fischbach M.A."/>
        </authorList>
    </citation>
    <scope>NUCLEOTIDE SEQUENCE</scope>
    <source>
        <strain evidence="2">AP11</strain>
    </source>
</reference>
<keyword evidence="1" id="KW-1133">Transmembrane helix</keyword>
<keyword evidence="1" id="KW-0472">Membrane</keyword>
<keyword evidence="1" id="KW-0812">Transmembrane</keyword>